<gene>
    <name evidence="2" type="primary">gp_72793</name>
</gene>
<feature type="domain" description="Calcineurin-like phosphoesterase" evidence="1">
    <location>
        <begin position="1"/>
        <end position="179"/>
    </location>
</feature>
<name>A0AAE7V4S8_9CAUD</name>
<reference evidence="2 3" key="1">
    <citation type="submission" date="2021-04" db="EMBL/GenBank/DDBJ databases">
        <authorList>
            <person name="Shkoporov A.N."/>
            <person name="Stockdale S.R."/>
            <person name="Guerin E."/>
            <person name="Ross R.P."/>
            <person name="Hill C."/>
        </authorList>
    </citation>
    <scope>NUCLEOTIDE SEQUENCE [LARGE SCALE GENOMIC DNA]</scope>
    <source>
        <strain evidence="3">cr105_1</strain>
    </source>
</reference>
<dbReference type="Proteomes" id="UP000827483">
    <property type="component" value="Segment"/>
</dbReference>
<dbReference type="EMBL" id="MZ130493">
    <property type="protein sequence ID" value="QWM90763.1"/>
    <property type="molecule type" value="Genomic_DNA"/>
</dbReference>
<dbReference type="RefSeq" id="YP_010509703.1">
    <property type="nucleotide sequence ID" value="NC_067211.1"/>
</dbReference>
<dbReference type="InterPro" id="IPR051693">
    <property type="entry name" value="UPF0046_metallophosphoest"/>
</dbReference>
<accession>A0AAE7V4S8</accession>
<keyword evidence="3" id="KW-1185">Reference proteome</keyword>
<evidence type="ECO:0000259" key="1">
    <source>
        <dbReference type="Pfam" id="PF00149"/>
    </source>
</evidence>
<dbReference type="KEGG" id="vg:75687192"/>
<evidence type="ECO:0000313" key="2">
    <source>
        <dbReference type="EMBL" id="QWM90763.1"/>
    </source>
</evidence>
<protein>
    <submittedName>
        <fullName evidence="2">DNA double-strand break repair, MRE11 nuclease</fullName>
    </submittedName>
</protein>
<dbReference type="PANTHER" id="PTHR12905">
    <property type="entry name" value="METALLOPHOSPHOESTERASE"/>
    <property type="match status" value="1"/>
</dbReference>
<dbReference type="InterPro" id="IPR029052">
    <property type="entry name" value="Metallo-depent_PP-like"/>
</dbReference>
<dbReference type="Pfam" id="PF00149">
    <property type="entry name" value="Metallophos"/>
    <property type="match status" value="1"/>
</dbReference>
<evidence type="ECO:0000313" key="3">
    <source>
        <dbReference type="Proteomes" id="UP000827483"/>
    </source>
</evidence>
<dbReference type="PANTHER" id="PTHR12905:SF0">
    <property type="entry name" value="CALCINEURIN-LIKE PHOSPHOESTERASE DOMAIN-CONTAINING PROTEIN"/>
    <property type="match status" value="1"/>
</dbReference>
<proteinExistence type="predicted"/>
<dbReference type="GeneID" id="75687192"/>
<dbReference type="SUPFAM" id="SSF56300">
    <property type="entry name" value="Metallo-dependent phosphatases"/>
    <property type="match status" value="1"/>
</dbReference>
<dbReference type="Gene3D" id="3.60.21.10">
    <property type="match status" value="1"/>
</dbReference>
<dbReference type="InterPro" id="IPR004843">
    <property type="entry name" value="Calcineurin-like_PHP"/>
</dbReference>
<organism evidence="2 3">
    <name type="scientific">uncultured phage cr105_1</name>
    <dbReference type="NCBI Taxonomy" id="2986415"/>
    <lineage>
        <taxon>Viruses</taxon>
        <taxon>Duplodnaviria</taxon>
        <taxon>Heunggongvirae</taxon>
        <taxon>Uroviricota</taxon>
        <taxon>Caudoviricetes</taxon>
        <taxon>Crassvirales</taxon>
        <taxon>Suoliviridae</taxon>
        <taxon>Loutivirinae</taxon>
        <taxon>Buchavirus</taxon>
        <taxon>Buchavirus intestinalis</taxon>
    </lineage>
</organism>
<dbReference type="GO" id="GO:0016787">
    <property type="term" value="F:hydrolase activity"/>
    <property type="evidence" value="ECO:0007669"/>
    <property type="project" value="InterPro"/>
</dbReference>
<sequence length="299" mass="35116">MKICGISDIHGNLYNNIPECDVLCICGDIIPLNEQRSMDASLKWWQTRFAKWVDKLPCKKILVVPGNHDFYIESKLGDEWESFVEDYELYTNGKVRFLVDESYTYEGITFYGTPWIQPIEFQEGRWAFEYPTDEIDENPFEKIPKCDILLTHDNPNYNDKLYYYSYGKYKHHLFGHWHDGISYGHLGQHNCSILDDWYNFKKGLKIVTIDIMTGDKRQEIIDEILLRLQTISNLTQTLEFSNQLSSLIQDYSEELRAEIPVKEDEVEWDTSGNFVTDTNIMEEDFIVDSNVFEETKTAA</sequence>